<dbReference type="Gene3D" id="2.30.30.380">
    <property type="entry name" value="Zn-finger domain of Sec23/24"/>
    <property type="match status" value="1"/>
</dbReference>
<evidence type="ECO:0000313" key="10">
    <source>
        <dbReference type="Proteomes" id="UP000429607"/>
    </source>
</evidence>
<feature type="domain" description="RanBP2-type" evidence="6">
    <location>
        <begin position="4"/>
        <end position="34"/>
    </location>
</feature>
<reference evidence="10 12" key="1">
    <citation type="submission" date="2018-09" db="EMBL/GenBank/DDBJ databases">
        <title>Genomic investigation of the strawberry pathogen Phytophthora fragariae indicates pathogenicity is determined by transcriptional variation in three key races.</title>
        <authorList>
            <person name="Adams T.M."/>
            <person name="Armitage A.D."/>
            <person name="Sobczyk M.K."/>
            <person name="Bates H.J."/>
            <person name="Dunwell J.M."/>
            <person name="Nellist C.F."/>
            <person name="Harrison R.J."/>
        </authorList>
    </citation>
    <scope>NUCLEOTIDE SEQUENCE [LARGE SCALE GENOMIC DNA]</scope>
    <source>
        <strain evidence="8 10">SCRP249</strain>
        <strain evidence="7 12">SCRP324</strain>
        <strain evidence="9 11">SCRP333</strain>
    </source>
</reference>
<sequence>MSDEENESWTCPSCTLKNELIVEACAACGATSPLVLQSYAIEEQAWAAGEAAAVEGRRSQRASLVSQGSDNATPRGDDDESDPWTQAECEWAQLESRQDSRSRK</sequence>
<evidence type="ECO:0000313" key="12">
    <source>
        <dbReference type="Proteomes" id="UP000435112"/>
    </source>
</evidence>
<dbReference type="InterPro" id="IPR001876">
    <property type="entry name" value="Znf_RanBP2"/>
</dbReference>
<dbReference type="EMBL" id="QXFV01004917">
    <property type="protein sequence ID" value="KAE8967190.1"/>
    <property type="molecule type" value="Genomic_DNA"/>
</dbReference>
<protein>
    <recommendedName>
        <fullName evidence="6">RanBP2-type domain-containing protein</fullName>
    </recommendedName>
</protein>
<feature type="compositionally biased region" description="Polar residues" evidence="5">
    <location>
        <begin position="61"/>
        <end position="72"/>
    </location>
</feature>
<evidence type="ECO:0000313" key="9">
    <source>
        <dbReference type="EMBL" id="KAE9275644.1"/>
    </source>
</evidence>
<dbReference type="EMBL" id="QXFU01004906">
    <property type="protein sequence ID" value="KAE8966519.1"/>
    <property type="molecule type" value="Genomic_DNA"/>
</dbReference>
<dbReference type="Proteomes" id="UP000435112">
    <property type="component" value="Unassembled WGS sequence"/>
</dbReference>
<evidence type="ECO:0000313" key="11">
    <source>
        <dbReference type="Proteomes" id="UP000434957"/>
    </source>
</evidence>
<dbReference type="EMBL" id="QXFT01004825">
    <property type="protein sequence ID" value="KAE9275644.1"/>
    <property type="molecule type" value="Genomic_DNA"/>
</dbReference>
<evidence type="ECO:0000313" key="8">
    <source>
        <dbReference type="EMBL" id="KAE8967190.1"/>
    </source>
</evidence>
<evidence type="ECO:0000313" key="7">
    <source>
        <dbReference type="EMBL" id="KAE8966519.1"/>
    </source>
</evidence>
<keyword evidence="11" id="KW-1185">Reference proteome</keyword>
<dbReference type="PROSITE" id="PS50199">
    <property type="entry name" value="ZF_RANBP2_2"/>
    <property type="match status" value="1"/>
</dbReference>
<accession>A0A6A3H9V9</accession>
<evidence type="ECO:0000256" key="3">
    <source>
        <dbReference type="ARBA" id="ARBA00022833"/>
    </source>
</evidence>
<organism evidence="7 12">
    <name type="scientific">Phytophthora rubi</name>
    <dbReference type="NCBI Taxonomy" id="129364"/>
    <lineage>
        <taxon>Eukaryota</taxon>
        <taxon>Sar</taxon>
        <taxon>Stramenopiles</taxon>
        <taxon>Oomycota</taxon>
        <taxon>Peronosporomycetes</taxon>
        <taxon>Peronosporales</taxon>
        <taxon>Peronosporaceae</taxon>
        <taxon>Phytophthora</taxon>
    </lineage>
</organism>
<dbReference type="InterPro" id="IPR036443">
    <property type="entry name" value="Znf_RanBP2_sf"/>
</dbReference>
<evidence type="ECO:0000256" key="5">
    <source>
        <dbReference type="SAM" id="MobiDB-lite"/>
    </source>
</evidence>
<dbReference type="Proteomes" id="UP000434957">
    <property type="component" value="Unassembled WGS sequence"/>
</dbReference>
<name>A0A6A3H9V9_9STRA</name>
<gene>
    <name evidence="8" type="ORF">PR001_g28176</name>
    <name evidence="7" type="ORF">PR002_g28342</name>
    <name evidence="9" type="ORF">PR003_g29277</name>
</gene>
<dbReference type="AlphaFoldDB" id="A0A6A3H9V9"/>
<evidence type="ECO:0000256" key="4">
    <source>
        <dbReference type="PROSITE-ProRule" id="PRU00322"/>
    </source>
</evidence>
<keyword evidence="2 4" id="KW-0863">Zinc-finger</keyword>
<dbReference type="OrthoDB" id="73019at2759"/>
<feature type="region of interest" description="Disordered" evidence="5">
    <location>
        <begin position="56"/>
        <end position="104"/>
    </location>
</feature>
<dbReference type="Pfam" id="PF00641">
    <property type="entry name" value="Zn_ribbon_RanBP"/>
    <property type="match status" value="1"/>
</dbReference>
<evidence type="ECO:0000259" key="6">
    <source>
        <dbReference type="PROSITE" id="PS50199"/>
    </source>
</evidence>
<keyword evidence="3" id="KW-0862">Zinc</keyword>
<proteinExistence type="predicted"/>
<dbReference type="SUPFAM" id="SSF90209">
    <property type="entry name" value="Ran binding protein zinc finger-like"/>
    <property type="match status" value="1"/>
</dbReference>
<evidence type="ECO:0000256" key="1">
    <source>
        <dbReference type="ARBA" id="ARBA00022723"/>
    </source>
</evidence>
<keyword evidence="1" id="KW-0479">Metal-binding</keyword>
<evidence type="ECO:0000256" key="2">
    <source>
        <dbReference type="ARBA" id="ARBA00022771"/>
    </source>
</evidence>
<dbReference type="PROSITE" id="PS01358">
    <property type="entry name" value="ZF_RANBP2_1"/>
    <property type="match status" value="1"/>
</dbReference>
<dbReference type="GO" id="GO:0008270">
    <property type="term" value="F:zinc ion binding"/>
    <property type="evidence" value="ECO:0007669"/>
    <property type="project" value="UniProtKB-KW"/>
</dbReference>
<dbReference type="Proteomes" id="UP000429607">
    <property type="component" value="Unassembled WGS sequence"/>
</dbReference>
<comment type="caution">
    <text evidence="7">The sequence shown here is derived from an EMBL/GenBank/DDBJ whole genome shotgun (WGS) entry which is preliminary data.</text>
</comment>